<dbReference type="InterPro" id="IPR020568">
    <property type="entry name" value="Ribosomal_Su5_D2-typ_SF"/>
</dbReference>
<dbReference type="InterPro" id="IPR003594">
    <property type="entry name" value="HATPase_dom"/>
</dbReference>
<dbReference type="InterPro" id="IPR013506">
    <property type="entry name" value="Topo_IIA_bsu_dom2"/>
</dbReference>
<dbReference type="Pfam" id="PF00204">
    <property type="entry name" value="DNA_gyraseB"/>
    <property type="match status" value="1"/>
</dbReference>
<dbReference type="HAMAP" id="MF_01898">
    <property type="entry name" value="GyrB"/>
    <property type="match status" value="1"/>
</dbReference>
<dbReference type="PANTHER" id="PTHR45866:SF1">
    <property type="entry name" value="DNA GYRASE SUBUNIT B, MITOCHONDRIAL"/>
    <property type="match status" value="1"/>
</dbReference>
<evidence type="ECO:0000256" key="7">
    <source>
        <dbReference type="ARBA" id="ARBA00023029"/>
    </source>
</evidence>
<dbReference type="GO" id="GO:0005694">
    <property type="term" value="C:chromosome"/>
    <property type="evidence" value="ECO:0007669"/>
    <property type="project" value="InterPro"/>
</dbReference>
<comment type="function">
    <text evidence="10">A type II topoisomerase that negatively supercoils closed circular double-stranded (ds) DNA in an ATP-dependent manner to modulate DNA topology and maintain chromosomes in an underwound state. Negative supercoiling favors strand separation, and DNA replication, transcription, recombination and repair, all of which involve strand separation. Also able to catalyze the interconversion of other topological isomers of dsDNA rings, including catenanes and knotted rings. Type II topoisomerases break and join 2 DNA strands simultaneously in an ATP-dependent manner.</text>
</comment>
<comment type="cofactor">
    <cofactor evidence="10">
        <name>Mg(2+)</name>
        <dbReference type="ChEBI" id="CHEBI:18420"/>
    </cofactor>
    <cofactor evidence="10">
        <name>Mn(2+)</name>
        <dbReference type="ChEBI" id="CHEBI:29035"/>
    </cofactor>
    <cofactor evidence="10">
        <name>Ca(2+)</name>
        <dbReference type="ChEBI" id="CHEBI:29108"/>
    </cofactor>
    <text evidence="10">Binds two Mg(2+) per subunit. The magnesium ions form salt bridges with both the protein and the DNA. Can also accept other divalent metal cations, such as Mn(2+) or Ca(2+).</text>
</comment>
<keyword evidence="8" id="KW-0238">DNA-binding</keyword>
<dbReference type="PANTHER" id="PTHR45866">
    <property type="entry name" value="DNA GYRASE/TOPOISOMERASE SUBUNIT B"/>
    <property type="match status" value="1"/>
</dbReference>
<dbReference type="CDD" id="cd00822">
    <property type="entry name" value="TopoII_Trans_DNA_gyrase"/>
    <property type="match status" value="1"/>
</dbReference>
<dbReference type="STRING" id="1798539.A2994_01295"/>
<dbReference type="NCBIfam" id="NF011501">
    <property type="entry name" value="PRK14939.1"/>
    <property type="match status" value="1"/>
</dbReference>
<organism evidence="13 14">
    <name type="scientific">candidate division Kazan bacterium RIFCSPLOWO2_01_FULL_48_13</name>
    <dbReference type="NCBI Taxonomy" id="1798539"/>
    <lineage>
        <taxon>Bacteria</taxon>
        <taxon>Bacteria division Kazan-3B-28</taxon>
    </lineage>
</organism>
<evidence type="ECO:0000256" key="2">
    <source>
        <dbReference type="ARBA" id="ARBA00010708"/>
    </source>
</evidence>
<dbReference type="FunFam" id="3.30.230.10:FF:000005">
    <property type="entry name" value="DNA gyrase subunit B"/>
    <property type="match status" value="1"/>
</dbReference>
<keyword evidence="7 10" id="KW-0799">Topoisomerase</keyword>
<dbReference type="CDD" id="cd03366">
    <property type="entry name" value="TOPRIM_TopoIIA_GyrB"/>
    <property type="match status" value="1"/>
</dbReference>
<feature type="site" description="Interaction with DNA" evidence="10">
    <location>
        <position position="453"/>
    </location>
</feature>
<feature type="domain" description="Toprim" evidence="12">
    <location>
        <begin position="422"/>
        <end position="536"/>
    </location>
</feature>
<dbReference type="Gene3D" id="3.30.230.10">
    <property type="match status" value="1"/>
</dbReference>
<feature type="region of interest" description="Disordered" evidence="11">
    <location>
        <begin position="573"/>
        <end position="597"/>
    </location>
</feature>
<dbReference type="Gene3D" id="3.30.565.10">
    <property type="entry name" value="Histidine kinase-like ATPase, C-terminal domain"/>
    <property type="match status" value="1"/>
</dbReference>
<dbReference type="InterPro" id="IPR011557">
    <property type="entry name" value="GyrB"/>
</dbReference>
<feature type="binding site" evidence="10">
    <location>
        <position position="503"/>
    </location>
    <ligand>
        <name>Mg(2+)</name>
        <dbReference type="ChEBI" id="CHEBI:18420"/>
        <label>2</label>
    </ligand>
</feature>
<dbReference type="InterPro" id="IPR034160">
    <property type="entry name" value="TOPRIM_GyrB"/>
</dbReference>
<evidence type="ECO:0000313" key="14">
    <source>
        <dbReference type="Proteomes" id="UP000179010"/>
    </source>
</evidence>
<protein>
    <recommendedName>
        <fullName evidence="10">DNA gyrase subunit B</fullName>
        <ecNumber evidence="10">5.6.2.2</ecNumber>
    </recommendedName>
</protein>
<evidence type="ECO:0000256" key="11">
    <source>
        <dbReference type="SAM" id="MobiDB-lite"/>
    </source>
</evidence>
<dbReference type="Pfam" id="PF02518">
    <property type="entry name" value="HATPase_c"/>
    <property type="match status" value="1"/>
</dbReference>
<comment type="caution">
    <text evidence="13">The sequence shown here is derived from an EMBL/GenBank/DDBJ whole genome shotgun (WGS) entry which is preliminary data.</text>
</comment>
<keyword evidence="6 10" id="KW-0460">Magnesium</keyword>
<dbReference type="Pfam" id="PF01751">
    <property type="entry name" value="Toprim"/>
    <property type="match status" value="1"/>
</dbReference>
<dbReference type="GO" id="GO:0006265">
    <property type="term" value="P:DNA topological change"/>
    <property type="evidence" value="ECO:0007669"/>
    <property type="project" value="UniProtKB-UniRule"/>
</dbReference>
<evidence type="ECO:0000256" key="1">
    <source>
        <dbReference type="ARBA" id="ARBA00000185"/>
    </source>
</evidence>
<dbReference type="GO" id="GO:0006261">
    <property type="term" value="P:DNA-templated DNA replication"/>
    <property type="evidence" value="ECO:0007669"/>
    <property type="project" value="UniProtKB-UniRule"/>
</dbReference>
<dbReference type="SUPFAM" id="SSF54211">
    <property type="entry name" value="Ribosomal protein S5 domain 2-like"/>
    <property type="match status" value="1"/>
</dbReference>
<comment type="miscellaneous">
    <text evidence="10">Few gyrases are as efficient as E.coli at forming negative supercoils. Not all organisms have 2 type II topoisomerases; in organisms with a single type II topoisomerase this enzyme also has to decatenate newly replicated chromosomes.</text>
</comment>
<dbReference type="GO" id="GO:0003677">
    <property type="term" value="F:DNA binding"/>
    <property type="evidence" value="ECO:0007669"/>
    <property type="project" value="UniProtKB-KW"/>
</dbReference>
<evidence type="ECO:0000256" key="9">
    <source>
        <dbReference type="ARBA" id="ARBA00023235"/>
    </source>
</evidence>
<evidence type="ECO:0000256" key="4">
    <source>
        <dbReference type="ARBA" id="ARBA00022741"/>
    </source>
</evidence>
<dbReference type="PRINTS" id="PR01159">
    <property type="entry name" value="DNAGYRASEB"/>
</dbReference>
<dbReference type="InterPro" id="IPR001241">
    <property type="entry name" value="Topo_IIA"/>
</dbReference>
<dbReference type="EC" id="5.6.2.2" evidence="10"/>
<dbReference type="CDD" id="cd16928">
    <property type="entry name" value="HATPase_GyrB-like"/>
    <property type="match status" value="1"/>
</dbReference>
<dbReference type="SMART" id="SM00387">
    <property type="entry name" value="HATPase_c"/>
    <property type="match status" value="1"/>
</dbReference>
<dbReference type="InterPro" id="IPR013759">
    <property type="entry name" value="Topo_IIA_B_C"/>
</dbReference>
<dbReference type="SUPFAM" id="SSF56719">
    <property type="entry name" value="Type II DNA topoisomerase"/>
    <property type="match status" value="1"/>
</dbReference>
<proteinExistence type="inferred from homology"/>
<dbReference type="InterPro" id="IPR002288">
    <property type="entry name" value="DNA_gyrase_B_C"/>
</dbReference>
<dbReference type="AlphaFoldDB" id="A0A1F4PMX6"/>
<dbReference type="InterPro" id="IPR000565">
    <property type="entry name" value="Topo_IIA_B"/>
</dbReference>
<evidence type="ECO:0000259" key="12">
    <source>
        <dbReference type="PROSITE" id="PS50880"/>
    </source>
</evidence>
<feature type="binding site" evidence="10">
    <location>
        <position position="501"/>
    </location>
    <ligand>
        <name>Mg(2+)</name>
        <dbReference type="ChEBI" id="CHEBI:18420"/>
        <label>1</label>
        <note>catalytic</note>
    </ligand>
</feature>
<dbReference type="PRINTS" id="PR00418">
    <property type="entry name" value="TPI2FAMILY"/>
</dbReference>
<evidence type="ECO:0000256" key="6">
    <source>
        <dbReference type="ARBA" id="ARBA00022842"/>
    </source>
</evidence>
<feature type="binding site" evidence="10">
    <location>
        <position position="501"/>
    </location>
    <ligand>
        <name>Mg(2+)</name>
        <dbReference type="ChEBI" id="CHEBI:18420"/>
        <label>2</label>
    </ligand>
</feature>
<dbReference type="PROSITE" id="PS50880">
    <property type="entry name" value="TOPRIM"/>
    <property type="match status" value="1"/>
</dbReference>
<comment type="subunit">
    <text evidence="10">Heterotetramer, composed of two GyrA and two GyrB chains. In the heterotetramer, GyrA contains the active site tyrosine that forms a transient covalent intermediate with DNA, while GyrB binds cofactors and catalyzes ATP hydrolysis.</text>
</comment>
<dbReference type="GO" id="GO:0005524">
    <property type="term" value="F:ATP binding"/>
    <property type="evidence" value="ECO:0007669"/>
    <property type="project" value="UniProtKB-UniRule"/>
</dbReference>
<dbReference type="NCBIfam" id="TIGR01059">
    <property type="entry name" value="gyrB"/>
    <property type="match status" value="1"/>
</dbReference>
<keyword evidence="9 10" id="KW-0413">Isomerase</keyword>
<keyword evidence="4 10" id="KW-0547">Nucleotide-binding</keyword>
<reference evidence="13 14" key="1">
    <citation type="journal article" date="2016" name="Nat. Commun.">
        <title>Thousands of microbial genomes shed light on interconnected biogeochemical processes in an aquifer system.</title>
        <authorList>
            <person name="Anantharaman K."/>
            <person name="Brown C.T."/>
            <person name="Hug L.A."/>
            <person name="Sharon I."/>
            <person name="Castelle C.J."/>
            <person name="Probst A.J."/>
            <person name="Thomas B.C."/>
            <person name="Singh A."/>
            <person name="Wilkins M.J."/>
            <person name="Karaoz U."/>
            <person name="Brodie E.L."/>
            <person name="Williams K.H."/>
            <person name="Hubbard S.S."/>
            <person name="Banfield J.F."/>
        </authorList>
    </citation>
    <scope>NUCLEOTIDE SEQUENCE [LARGE SCALE GENOMIC DNA]</scope>
</reference>
<dbReference type="Gene3D" id="3.40.50.670">
    <property type="match status" value="1"/>
</dbReference>
<dbReference type="NCBIfam" id="NF004189">
    <property type="entry name" value="PRK05644.1"/>
    <property type="match status" value="1"/>
</dbReference>
<feature type="compositionally biased region" description="Basic and acidic residues" evidence="11">
    <location>
        <begin position="573"/>
        <end position="582"/>
    </location>
</feature>
<keyword evidence="5 10" id="KW-0067">ATP-binding</keyword>
<evidence type="ECO:0000256" key="5">
    <source>
        <dbReference type="ARBA" id="ARBA00022840"/>
    </source>
</evidence>
<dbReference type="InterPro" id="IPR018522">
    <property type="entry name" value="TopoIIA_CS"/>
</dbReference>
<evidence type="ECO:0000256" key="10">
    <source>
        <dbReference type="HAMAP-Rule" id="MF_01898"/>
    </source>
</evidence>
<dbReference type="PROSITE" id="PS00177">
    <property type="entry name" value="TOPOISOMERASE_II"/>
    <property type="match status" value="1"/>
</dbReference>
<dbReference type="InterPro" id="IPR014721">
    <property type="entry name" value="Ribsml_uS5_D2-typ_fold_subgr"/>
</dbReference>
<keyword evidence="3 10" id="KW-0479">Metal-binding</keyword>
<keyword evidence="10" id="KW-0963">Cytoplasm</keyword>
<dbReference type="Proteomes" id="UP000179010">
    <property type="component" value="Unassembled WGS sequence"/>
</dbReference>
<comment type="subcellular location">
    <subcellularLocation>
        <location evidence="10">Cytoplasm</location>
    </subcellularLocation>
</comment>
<comment type="catalytic activity">
    <reaction evidence="1 10">
        <text>ATP-dependent breakage, passage and rejoining of double-stranded DNA.</text>
        <dbReference type="EC" id="5.6.2.2"/>
    </reaction>
</comment>
<dbReference type="EMBL" id="METE01000013">
    <property type="protein sequence ID" value="OGB84985.1"/>
    <property type="molecule type" value="Genomic_DNA"/>
</dbReference>
<feature type="binding site" evidence="10">
    <location>
        <position position="428"/>
    </location>
    <ligand>
        <name>Mg(2+)</name>
        <dbReference type="ChEBI" id="CHEBI:18420"/>
        <label>1</label>
        <note>catalytic</note>
    </ligand>
</feature>
<comment type="similarity">
    <text evidence="2 10">Belongs to the type II topoisomerase GyrB family.</text>
</comment>
<accession>A0A1F4PMX6</accession>
<evidence type="ECO:0000313" key="13">
    <source>
        <dbReference type="EMBL" id="OGB84985.1"/>
    </source>
</evidence>
<sequence>MPEAKKSDSYSAKDIQVLEGLKPVRKRPGMYVGSTGIAGLHHLIWEIVDNSIDEAMAGHATKITMVIHKDATITVEDDGRGIPVDKHPITKKSALETIMTTLHAGGKFGGGGYKVSGGLHGVGASVVNALSSWMRVEVGKDGRIYSQEYKQGEPITAVKQEGATKWTGTRVTWKADKEIFENVDDYDYKTVVDHLRQQAYLTKGVAVDILDERTGESDHFKFDGGIKEYVVHLAGNKNKINEPPFYVDKQIKDHRIEISLQYTEDFNENLYAFANNIHNTEGGTHVVGFRAALTRTLNNYGRKNNLIKENGDALTGEDVKEGLVAVISVKLPNPQFEGQTKSKLGNTEIRTMVESVMNDYFGSYLEESPTQARRILGKVLLAARARLAARAARETVLRKGALEGMTLPGKLADCSERDPANSELYIVEGDSAGGSAKQGRDRNFQAILPLRGKILNVERSQLDKMIANNEVKALVIALGGGIGEQFDADKIRYHRIIIMTDADVDGAHIRVLLLTFFYRYMRDIINRGYLYIAQPPLYLIKKGKEQWYVYNDEEKEKILEKLRVADLEKKSTKAGQKAKDEADSAGQQNEGELIEGEEVVAEGGPKKIADIQRYKGLGEMNPEQLWSTTMDPERRTILQVTVDSAARADEIFSTLMGDDVAPRKKFIQDNAAAVANLDI</sequence>
<dbReference type="InterPro" id="IPR036890">
    <property type="entry name" value="HATPase_C_sf"/>
</dbReference>
<dbReference type="InterPro" id="IPR006171">
    <property type="entry name" value="TOPRIM_dom"/>
</dbReference>
<evidence type="ECO:0000256" key="3">
    <source>
        <dbReference type="ARBA" id="ARBA00022723"/>
    </source>
</evidence>
<name>A0A1F4PMX6_UNCK3</name>
<feature type="site" description="Interaction with DNA" evidence="10">
    <location>
        <position position="456"/>
    </location>
</feature>
<dbReference type="FunFam" id="3.30.565.10:FF:000002">
    <property type="entry name" value="DNA gyrase subunit B"/>
    <property type="match status" value="1"/>
</dbReference>
<dbReference type="GO" id="GO:0005737">
    <property type="term" value="C:cytoplasm"/>
    <property type="evidence" value="ECO:0007669"/>
    <property type="project" value="UniProtKB-SubCell"/>
</dbReference>
<evidence type="ECO:0000256" key="8">
    <source>
        <dbReference type="ARBA" id="ARBA00023125"/>
    </source>
</evidence>
<dbReference type="SUPFAM" id="SSF55874">
    <property type="entry name" value="ATPase domain of HSP90 chaperone/DNA topoisomerase II/histidine kinase"/>
    <property type="match status" value="1"/>
</dbReference>
<gene>
    <name evidence="10" type="primary">gyrB</name>
    <name evidence="13" type="ORF">A2994_01295</name>
</gene>
<dbReference type="GO" id="GO:0046872">
    <property type="term" value="F:metal ion binding"/>
    <property type="evidence" value="ECO:0007669"/>
    <property type="project" value="UniProtKB-KW"/>
</dbReference>
<dbReference type="Pfam" id="PF00986">
    <property type="entry name" value="DNA_gyraseB_C"/>
    <property type="match status" value="1"/>
</dbReference>
<dbReference type="GO" id="GO:0003918">
    <property type="term" value="F:DNA topoisomerase type II (double strand cut, ATP-hydrolyzing) activity"/>
    <property type="evidence" value="ECO:0007669"/>
    <property type="project" value="UniProtKB-UniRule"/>
</dbReference>
<dbReference type="InterPro" id="IPR013760">
    <property type="entry name" value="Topo_IIA-like_dom_sf"/>
</dbReference>
<dbReference type="SMART" id="SM00433">
    <property type="entry name" value="TOP2c"/>
    <property type="match status" value="1"/>
</dbReference>